<name>A0A0F9RW83_9ZZZZ</name>
<comment type="caution">
    <text evidence="1">The sequence shown here is derived from an EMBL/GenBank/DDBJ whole genome shotgun (WGS) entry which is preliminary data.</text>
</comment>
<dbReference type="AlphaFoldDB" id="A0A0F9RW83"/>
<gene>
    <name evidence="1" type="ORF">LCGC14_0847010</name>
</gene>
<dbReference type="EMBL" id="LAZR01002506">
    <property type="protein sequence ID" value="KKN29146.1"/>
    <property type="molecule type" value="Genomic_DNA"/>
</dbReference>
<reference evidence="1" key="1">
    <citation type="journal article" date="2015" name="Nature">
        <title>Complex archaea that bridge the gap between prokaryotes and eukaryotes.</title>
        <authorList>
            <person name="Spang A."/>
            <person name="Saw J.H."/>
            <person name="Jorgensen S.L."/>
            <person name="Zaremba-Niedzwiedzka K."/>
            <person name="Martijn J."/>
            <person name="Lind A.E."/>
            <person name="van Eijk R."/>
            <person name="Schleper C."/>
            <person name="Guy L."/>
            <person name="Ettema T.J."/>
        </authorList>
    </citation>
    <scope>NUCLEOTIDE SEQUENCE</scope>
</reference>
<proteinExistence type="predicted"/>
<accession>A0A0F9RW83</accession>
<organism evidence="1">
    <name type="scientific">marine sediment metagenome</name>
    <dbReference type="NCBI Taxonomy" id="412755"/>
    <lineage>
        <taxon>unclassified sequences</taxon>
        <taxon>metagenomes</taxon>
        <taxon>ecological metagenomes</taxon>
    </lineage>
</organism>
<evidence type="ECO:0000313" key="1">
    <source>
        <dbReference type="EMBL" id="KKN29146.1"/>
    </source>
</evidence>
<sequence length="53" mass="6054">MRIYVTKEEIAALDVEEVVEALEYVEADLERAEGMELDAPSRYEFDACTVEVI</sequence>
<protein>
    <submittedName>
        <fullName evidence="1">Uncharacterized protein</fullName>
    </submittedName>
</protein>